<sequence>MIRRHEELFRYELTHFAQLRCAALASTVAGAVGPAAVATPLVLLQQNRQNYSEPPPESAAGSTTSVHSSRYKSVAETLPQKKKKKKKKKKNEKKRLYKVRSKRDAPRKK</sequence>
<feature type="compositionally biased region" description="Basic residues" evidence="1">
    <location>
        <begin position="80"/>
        <end position="109"/>
    </location>
</feature>
<name>A0A0R3W2K0_TAEAS</name>
<dbReference type="AlphaFoldDB" id="A0A0R3W2K0"/>
<evidence type="ECO:0000313" key="3">
    <source>
        <dbReference type="EMBL" id="VDK32800.1"/>
    </source>
</evidence>
<feature type="transmembrane region" description="Helical" evidence="2">
    <location>
        <begin position="21"/>
        <end position="44"/>
    </location>
</feature>
<evidence type="ECO:0000256" key="1">
    <source>
        <dbReference type="SAM" id="MobiDB-lite"/>
    </source>
</evidence>
<reference evidence="5" key="1">
    <citation type="submission" date="2017-02" db="UniProtKB">
        <authorList>
            <consortium name="WormBaseParasite"/>
        </authorList>
    </citation>
    <scope>IDENTIFICATION</scope>
</reference>
<evidence type="ECO:0000313" key="4">
    <source>
        <dbReference type="Proteomes" id="UP000282613"/>
    </source>
</evidence>
<protein>
    <submittedName>
        <fullName evidence="3 5">Uncharacterized protein</fullName>
    </submittedName>
</protein>
<dbReference type="Proteomes" id="UP000282613">
    <property type="component" value="Unassembled WGS sequence"/>
</dbReference>
<dbReference type="STRING" id="60517.A0A0R3W2K0"/>
<reference evidence="3 4" key="2">
    <citation type="submission" date="2018-11" db="EMBL/GenBank/DDBJ databases">
        <authorList>
            <consortium name="Pathogen Informatics"/>
        </authorList>
    </citation>
    <scope>NUCLEOTIDE SEQUENCE [LARGE SCALE GENOMIC DNA]</scope>
</reference>
<evidence type="ECO:0000313" key="5">
    <source>
        <dbReference type="WBParaSite" id="TASK_0000405701-mRNA-1"/>
    </source>
</evidence>
<accession>A0A0R3W2K0</accession>
<keyword evidence="2" id="KW-0812">Transmembrane</keyword>
<keyword evidence="2" id="KW-1133">Transmembrane helix</keyword>
<keyword evidence="2" id="KW-0472">Membrane</keyword>
<keyword evidence="4" id="KW-1185">Reference proteome</keyword>
<proteinExistence type="predicted"/>
<dbReference type="EMBL" id="UYRS01018326">
    <property type="protein sequence ID" value="VDK32800.1"/>
    <property type="molecule type" value="Genomic_DNA"/>
</dbReference>
<gene>
    <name evidence="3" type="ORF">TASK_LOCUS4058</name>
</gene>
<feature type="region of interest" description="Disordered" evidence="1">
    <location>
        <begin position="48"/>
        <end position="109"/>
    </location>
</feature>
<evidence type="ECO:0000256" key="2">
    <source>
        <dbReference type="SAM" id="Phobius"/>
    </source>
</evidence>
<organism evidence="5">
    <name type="scientific">Taenia asiatica</name>
    <name type="common">Asian tapeworm</name>
    <dbReference type="NCBI Taxonomy" id="60517"/>
    <lineage>
        <taxon>Eukaryota</taxon>
        <taxon>Metazoa</taxon>
        <taxon>Spiralia</taxon>
        <taxon>Lophotrochozoa</taxon>
        <taxon>Platyhelminthes</taxon>
        <taxon>Cestoda</taxon>
        <taxon>Eucestoda</taxon>
        <taxon>Cyclophyllidea</taxon>
        <taxon>Taeniidae</taxon>
        <taxon>Taenia</taxon>
    </lineage>
</organism>
<dbReference type="WBParaSite" id="TASK_0000405701-mRNA-1">
    <property type="protein sequence ID" value="TASK_0000405701-mRNA-1"/>
    <property type="gene ID" value="TASK_0000405701"/>
</dbReference>